<dbReference type="AlphaFoldDB" id="A0A0P5R6C7"/>
<organism evidence="2">
    <name type="scientific">Daphnia magna</name>
    <dbReference type="NCBI Taxonomy" id="35525"/>
    <lineage>
        <taxon>Eukaryota</taxon>
        <taxon>Metazoa</taxon>
        <taxon>Ecdysozoa</taxon>
        <taxon>Arthropoda</taxon>
        <taxon>Crustacea</taxon>
        <taxon>Branchiopoda</taxon>
        <taxon>Diplostraca</taxon>
        <taxon>Cladocera</taxon>
        <taxon>Anomopoda</taxon>
        <taxon>Daphniidae</taxon>
        <taxon>Daphnia</taxon>
    </lineage>
</organism>
<evidence type="ECO:0000256" key="1">
    <source>
        <dbReference type="SAM" id="MobiDB-lite"/>
    </source>
</evidence>
<evidence type="ECO:0000313" key="2">
    <source>
        <dbReference type="EMBL" id="JAN51449.1"/>
    </source>
</evidence>
<dbReference type="EMBL" id="GDIQ01043288">
    <property type="protein sequence ID" value="JAN51449.1"/>
    <property type="molecule type" value="Transcribed_RNA"/>
</dbReference>
<sequence length="74" mass="8503">MVGNLVNPSLNTRSSPQATGIGRSCTFPLYRGATEKFRRRMCSFQLDPLFSVNFPRLLILNYSIYSRGCKFLYM</sequence>
<feature type="compositionally biased region" description="Polar residues" evidence="1">
    <location>
        <begin position="1"/>
        <end position="18"/>
    </location>
</feature>
<feature type="region of interest" description="Disordered" evidence="1">
    <location>
        <begin position="1"/>
        <end position="21"/>
    </location>
</feature>
<protein>
    <submittedName>
        <fullName evidence="2">Uncharacterized protein</fullName>
    </submittedName>
</protein>
<name>A0A0P5R6C7_9CRUS</name>
<accession>A0A0P5R6C7</accession>
<reference evidence="2" key="1">
    <citation type="submission" date="2015-10" db="EMBL/GenBank/DDBJ databases">
        <title>EvidentialGene: Evidence-directed Construction of Complete mRNA Transcriptomes without Genomes.</title>
        <authorList>
            <person name="Gilbert D.G."/>
        </authorList>
    </citation>
    <scope>NUCLEOTIDE SEQUENCE</scope>
</reference>
<proteinExistence type="predicted"/>